<dbReference type="EMBL" id="BGZI01000034">
    <property type="protein sequence ID" value="GBO90150.1"/>
    <property type="molecule type" value="Genomic_DNA"/>
</dbReference>
<name>A0A5M3Q617_9GAMM</name>
<evidence type="ECO:0000313" key="3">
    <source>
        <dbReference type="Proteomes" id="UP000387223"/>
    </source>
</evidence>
<organism evidence="2 3">
    <name type="scientific">Marinobacter salsuginis</name>
    <dbReference type="NCBI Taxonomy" id="418719"/>
    <lineage>
        <taxon>Bacteria</taxon>
        <taxon>Pseudomonadati</taxon>
        <taxon>Pseudomonadota</taxon>
        <taxon>Gammaproteobacteria</taxon>
        <taxon>Pseudomonadales</taxon>
        <taxon>Marinobacteraceae</taxon>
        <taxon>Marinobacter</taxon>
    </lineage>
</organism>
<proteinExistence type="predicted"/>
<gene>
    <name evidence="2" type="ORF">MSSD14B_38180</name>
</gene>
<evidence type="ECO:0000313" key="2">
    <source>
        <dbReference type="EMBL" id="GBO90150.1"/>
    </source>
</evidence>
<protein>
    <recommendedName>
        <fullName evidence="1">Aminoglycoside phosphotransferase domain-containing protein</fullName>
    </recommendedName>
</protein>
<dbReference type="InterPro" id="IPR011009">
    <property type="entry name" value="Kinase-like_dom_sf"/>
</dbReference>
<evidence type="ECO:0000259" key="1">
    <source>
        <dbReference type="Pfam" id="PF01636"/>
    </source>
</evidence>
<comment type="caution">
    <text evidence="2">The sequence shown here is derived from an EMBL/GenBank/DDBJ whole genome shotgun (WGS) entry which is preliminary data.</text>
</comment>
<dbReference type="Proteomes" id="UP000387223">
    <property type="component" value="Unassembled WGS sequence"/>
</dbReference>
<reference evidence="2 3" key="1">
    <citation type="journal article" date="2019" name="J. Gen. Appl. Microbiol.">
        <title>Aerobic degradation of cis-dichloroethene by the marine bacterium Marinobacter salsuginis strain 5N-3.</title>
        <authorList>
            <person name="Inoue Y."/>
            <person name="Fukunaga Y."/>
            <person name="Katsumata H."/>
            <person name="Ohji S."/>
            <person name="Hosoyama A."/>
            <person name="Mori K."/>
            <person name="Ando K."/>
        </authorList>
    </citation>
    <scope>NUCLEOTIDE SEQUENCE [LARGE SCALE GENOMIC DNA]</scope>
    <source>
        <strain evidence="2 3">NBRC 109114</strain>
    </source>
</reference>
<dbReference type="SUPFAM" id="SSF56112">
    <property type="entry name" value="Protein kinase-like (PK-like)"/>
    <property type="match status" value="1"/>
</dbReference>
<dbReference type="AlphaFoldDB" id="A0A5M3Q617"/>
<dbReference type="InterPro" id="IPR002575">
    <property type="entry name" value="Aminoglycoside_PTrfase"/>
</dbReference>
<accession>A0A5M3Q617</accession>
<dbReference type="Pfam" id="PF01636">
    <property type="entry name" value="APH"/>
    <property type="match status" value="1"/>
</dbReference>
<feature type="domain" description="Aminoglycoside phosphotransferase" evidence="1">
    <location>
        <begin position="6"/>
        <end position="151"/>
    </location>
</feature>
<sequence>MTNALVPETIGLFEHNDSVYSVQRGAEGRPWFNLPRSLATKEPWGELRTSAIDALQQFHEGVASVPEWRAQIHLGDTLRTAYKAFCKTGAELAYPLNTFTDSMSNELDKLGVWDGIFQHGDFGLSNLLFGENRISVIDLEDFGITAMPLYDEFTLALSLNTLAPTSVKSTLASELSACIQPMKAQFSFNQKTVQALFLLHLLLRLGKWSCGEKRQPLRLKLLHLLEQYANNPDAYIGT</sequence>